<dbReference type="OrthoDB" id="6659142at2"/>
<evidence type="ECO:0008006" key="3">
    <source>
        <dbReference type="Google" id="ProtNLM"/>
    </source>
</evidence>
<comment type="caution">
    <text evidence="1">The sequence shown here is derived from an EMBL/GenBank/DDBJ whole genome shotgun (WGS) entry which is preliminary data.</text>
</comment>
<dbReference type="EMBL" id="AUSW01000033">
    <property type="protein sequence ID" value="ERL55180.1"/>
    <property type="molecule type" value="Genomic_DNA"/>
</dbReference>
<dbReference type="RefSeq" id="WP_021814538.1">
    <property type="nucleotide sequence ID" value="NZ_AUSW01000033.1"/>
</dbReference>
<organism evidence="1 2">
    <name type="scientific">Psychrobacter aquaticus CMS 56</name>
    <dbReference type="NCBI Taxonomy" id="1354303"/>
    <lineage>
        <taxon>Bacteria</taxon>
        <taxon>Pseudomonadati</taxon>
        <taxon>Pseudomonadota</taxon>
        <taxon>Gammaproteobacteria</taxon>
        <taxon>Moraxellales</taxon>
        <taxon>Moraxellaceae</taxon>
        <taxon>Psychrobacter</taxon>
    </lineage>
</organism>
<dbReference type="Proteomes" id="UP000016761">
    <property type="component" value="Unassembled WGS sequence"/>
</dbReference>
<evidence type="ECO:0000313" key="1">
    <source>
        <dbReference type="EMBL" id="ERL55180.1"/>
    </source>
</evidence>
<dbReference type="PATRIC" id="fig|1354303.4.peg.1878"/>
<protein>
    <recommendedName>
        <fullName evidence="3">Lipoprotein</fullName>
    </recommendedName>
</protein>
<sequence>MFDYRVGFATIILLLVACTESQQEKGTIVINNNSDHPISDVKAIYASTKRVDMLGNLPAHTAYKYEIQYTEFEDSITIDYIDYAQRTHSTTGAAYAAHYDKQRYVVDIGGQ</sequence>
<gene>
    <name evidence="1" type="ORF">M917_1913</name>
</gene>
<name>U4T391_9GAMM</name>
<dbReference type="PROSITE" id="PS51257">
    <property type="entry name" value="PROKAR_LIPOPROTEIN"/>
    <property type="match status" value="1"/>
</dbReference>
<accession>U4T391</accession>
<proteinExistence type="predicted"/>
<evidence type="ECO:0000313" key="2">
    <source>
        <dbReference type="Proteomes" id="UP000016761"/>
    </source>
</evidence>
<dbReference type="STRING" id="1354303.M917_1913"/>
<reference evidence="1 2" key="1">
    <citation type="journal article" date="2013" name="Genome Announc.">
        <title>Draft Genome Sequence of Psychrobacter aquaticus Strain CMS 56T, Isolated from a Cyanobacterial Mat Sample Collected from Water Bodies in the McMurdo Dry Valley Region of Antarctica.</title>
        <authorList>
            <person name="Reddy G.S."/>
            <person name="Ara S."/>
            <person name="Singh A."/>
            <person name="Kumar Pinnaka A."/>
            <person name="Shivaji S."/>
        </authorList>
    </citation>
    <scope>NUCLEOTIDE SEQUENCE [LARGE SCALE GENOMIC DNA]</scope>
    <source>
        <strain evidence="1 2">CMS 56</strain>
    </source>
</reference>
<dbReference type="AlphaFoldDB" id="U4T391"/>
<keyword evidence="2" id="KW-1185">Reference proteome</keyword>